<dbReference type="Proteomes" id="UP000092460">
    <property type="component" value="Unassembled WGS sequence"/>
</dbReference>
<sequence length="244" mass="28325">MDPTQLMEPLGTLLDKTYEEVGLGIIIDIVMKILETRKFKEEVIISRIRPNYRRQNKYKQDPPFFQKANGDYKHNNDNSPSNLARYRGGYDFSGNVQRFQPQNTITDDEQPGCSHLTSKIRPINLSCLTKYNSKSHNYNNPNQNPSLIDSAIPCRICGRTFTAKTGVGIHMRRTHPDEHDQNKARTNVKQRWSEEEEVLTANGTRFLNKALAPLFPTRSLEAIKKARQKETYRKRVLEYIRELL</sequence>
<reference evidence="4" key="1">
    <citation type="submission" date="2015-01" db="EMBL/GenBank/DDBJ databases">
        <authorList>
            <person name="Aksoy S."/>
            <person name="Warren W."/>
            <person name="Wilson R.K."/>
        </authorList>
    </citation>
    <scope>NUCLEOTIDE SEQUENCE [LARGE SCALE GENOMIC DNA]</scope>
    <source>
        <strain evidence="4">IAEA</strain>
    </source>
</reference>
<dbReference type="InterPro" id="IPR013087">
    <property type="entry name" value="Znf_C2H2_type"/>
</dbReference>
<dbReference type="AlphaFoldDB" id="A0A1B0B7F1"/>
<dbReference type="EMBL" id="JXJN01009572">
    <property type="status" value="NOT_ANNOTATED_CDS"/>
    <property type="molecule type" value="Genomic_DNA"/>
</dbReference>
<evidence type="ECO:0000313" key="4">
    <source>
        <dbReference type="Proteomes" id="UP000092460"/>
    </source>
</evidence>
<evidence type="ECO:0000256" key="1">
    <source>
        <dbReference type="PROSITE-ProRule" id="PRU00042"/>
    </source>
</evidence>
<dbReference type="GO" id="GO:0008270">
    <property type="term" value="F:zinc ion binding"/>
    <property type="evidence" value="ECO:0007669"/>
    <property type="project" value="UniProtKB-KW"/>
</dbReference>
<accession>A0A1B0B7F1</accession>
<dbReference type="PROSITE" id="PS50157">
    <property type="entry name" value="ZINC_FINGER_C2H2_2"/>
    <property type="match status" value="1"/>
</dbReference>
<keyword evidence="1" id="KW-0862">Zinc</keyword>
<name>A0A1B0B7F1_9MUSC</name>
<protein>
    <recommendedName>
        <fullName evidence="2">C2H2-type domain-containing protein</fullName>
    </recommendedName>
</protein>
<reference evidence="3" key="2">
    <citation type="submission" date="2020-05" db="UniProtKB">
        <authorList>
            <consortium name="EnsemblMetazoa"/>
        </authorList>
    </citation>
    <scope>IDENTIFICATION</scope>
    <source>
        <strain evidence="3">IAEA</strain>
    </source>
</reference>
<keyword evidence="4" id="KW-1185">Reference proteome</keyword>
<keyword evidence="1" id="KW-0479">Metal-binding</keyword>
<dbReference type="PROSITE" id="PS00028">
    <property type="entry name" value="ZINC_FINGER_C2H2_1"/>
    <property type="match status" value="1"/>
</dbReference>
<dbReference type="EnsemblMetazoa" id="GPPI021293-RA">
    <property type="protein sequence ID" value="GPPI021293-PA"/>
    <property type="gene ID" value="GPPI021293"/>
</dbReference>
<evidence type="ECO:0000313" key="3">
    <source>
        <dbReference type="EnsemblMetazoa" id="GPPI021293-PA"/>
    </source>
</evidence>
<evidence type="ECO:0000259" key="2">
    <source>
        <dbReference type="PROSITE" id="PS50157"/>
    </source>
</evidence>
<proteinExistence type="predicted"/>
<keyword evidence="1" id="KW-0863">Zinc-finger</keyword>
<dbReference type="Gene3D" id="3.30.160.60">
    <property type="entry name" value="Classic Zinc Finger"/>
    <property type="match status" value="1"/>
</dbReference>
<feature type="domain" description="C2H2-type" evidence="2">
    <location>
        <begin position="152"/>
        <end position="180"/>
    </location>
</feature>
<organism evidence="3 4">
    <name type="scientific">Glossina palpalis gambiensis</name>
    <dbReference type="NCBI Taxonomy" id="67801"/>
    <lineage>
        <taxon>Eukaryota</taxon>
        <taxon>Metazoa</taxon>
        <taxon>Ecdysozoa</taxon>
        <taxon>Arthropoda</taxon>
        <taxon>Hexapoda</taxon>
        <taxon>Insecta</taxon>
        <taxon>Pterygota</taxon>
        <taxon>Neoptera</taxon>
        <taxon>Endopterygota</taxon>
        <taxon>Diptera</taxon>
        <taxon>Brachycera</taxon>
        <taxon>Muscomorpha</taxon>
        <taxon>Hippoboscoidea</taxon>
        <taxon>Glossinidae</taxon>
        <taxon>Glossina</taxon>
    </lineage>
</organism>
<dbReference type="VEuPathDB" id="VectorBase:GPPI021293"/>